<evidence type="ECO:0000313" key="2">
    <source>
        <dbReference type="EMBL" id="MDD9327053.1"/>
    </source>
</evidence>
<keyword evidence="4" id="KW-1185">Reference proteome</keyword>
<dbReference type="AlphaFoldDB" id="A0A9X4E7M1"/>
<reference evidence="3" key="2">
    <citation type="submission" date="2024-02" db="EMBL/GenBank/DDBJ databases">
        <title>Neisseria leonii sp. nov.</title>
        <authorList>
            <person name="Boutroux M."/>
            <person name="Favre-Rochex S."/>
            <person name="Gorgette O."/>
            <person name="Touak G."/>
            <person name="Muhle E."/>
            <person name="Chesneau O."/>
            <person name="Clermont D."/>
            <person name="Rahi P."/>
        </authorList>
    </citation>
    <scope>NUCLEOTIDE SEQUENCE</scope>
    <source>
        <strain evidence="3">51.81</strain>
    </source>
</reference>
<evidence type="ECO:0000313" key="3">
    <source>
        <dbReference type="EMBL" id="WWY03453.1"/>
    </source>
</evidence>
<protein>
    <submittedName>
        <fullName evidence="2">Uncharacterized protein</fullName>
    </submittedName>
</protein>
<proteinExistence type="predicted"/>
<evidence type="ECO:0000313" key="4">
    <source>
        <dbReference type="Proteomes" id="UP001149607"/>
    </source>
</evidence>
<name>A0A9X4E7M1_9NEIS</name>
<organism evidence="2">
    <name type="scientific">Neisseria leonii</name>
    <dbReference type="NCBI Taxonomy" id="2995413"/>
    <lineage>
        <taxon>Bacteria</taxon>
        <taxon>Pseudomonadati</taxon>
        <taxon>Pseudomonadota</taxon>
        <taxon>Betaproteobacteria</taxon>
        <taxon>Neisseriales</taxon>
        <taxon>Neisseriaceae</taxon>
        <taxon>Neisseria</taxon>
    </lineage>
</organism>
<feature type="region of interest" description="Disordered" evidence="1">
    <location>
        <begin position="56"/>
        <end position="82"/>
    </location>
</feature>
<reference evidence="2" key="1">
    <citation type="submission" date="2022-10" db="EMBL/GenBank/DDBJ databases">
        <authorList>
            <person name="Boutroux M."/>
        </authorList>
    </citation>
    <scope>NUCLEOTIDE SEQUENCE</scope>
    <source>
        <strain evidence="2">51.81</strain>
    </source>
</reference>
<dbReference type="EMBL" id="JAPQFL010000001">
    <property type="protein sequence ID" value="MDD9327053.1"/>
    <property type="molecule type" value="Genomic_DNA"/>
</dbReference>
<sequence>MHLLHGVLRPLPGQVLAGRQQRQQTPYAAAPESAENTRRPIHFYPHFHTIKTLLPQERPSENPTGTVFRRPFAASRPKNRYI</sequence>
<dbReference type="Proteomes" id="UP001149607">
    <property type="component" value="Chromosome"/>
</dbReference>
<evidence type="ECO:0000256" key="1">
    <source>
        <dbReference type="SAM" id="MobiDB-lite"/>
    </source>
</evidence>
<accession>A0A9X4E7M1</accession>
<dbReference type="RefSeq" id="WP_274584349.1">
    <property type="nucleotide sequence ID" value="NZ_CP146598.1"/>
</dbReference>
<dbReference type="EMBL" id="CP146598">
    <property type="protein sequence ID" value="WWY03453.1"/>
    <property type="molecule type" value="Genomic_DNA"/>
</dbReference>
<gene>
    <name evidence="2" type="ORF">ORY91_000432</name>
    <name evidence="3" type="ORF">V9W64_01530</name>
</gene>
<feature type="region of interest" description="Disordered" evidence="1">
    <location>
        <begin position="1"/>
        <end position="39"/>
    </location>
</feature>